<dbReference type="RefSeq" id="WP_054536080.1">
    <property type="nucleotide sequence ID" value="NZ_LGKP01000027.1"/>
</dbReference>
<proteinExistence type="predicted"/>
<dbReference type="STRING" id="70996.SE18_19195"/>
<feature type="compositionally biased region" description="Polar residues" evidence="1">
    <location>
        <begin position="113"/>
        <end position="122"/>
    </location>
</feature>
<gene>
    <name evidence="2" type="ORF">SE18_19195</name>
</gene>
<comment type="caution">
    <text evidence="2">The sequence shown here is derived from an EMBL/GenBank/DDBJ whole genome shotgun (WGS) entry which is preliminary data.</text>
</comment>
<dbReference type="Proteomes" id="UP000050277">
    <property type="component" value="Unassembled WGS sequence"/>
</dbReference>
<evidence type="ECO:0000256" key="1">
    <source>
        <dbReference type="SAM" id="MobiDB-lite"/>
    </source>
</evidence>
<evidence type="ECO:0000313" key="2">
    <source>
        <dbReference type="EMBL" id="KPL83702.1"/>
    </source>
</evidence>
<evidence type="ECO:0000313" key="3">
    <source>
        <dbReference type="Proteomes" id="UP000050277"/>
    </source>
</evidence>
<protein>
    <submittedName>
        <fullName evidence="2">Uncharacterized protein</fullName>
    </submittedName>
</protein>
<dbReference type="EMBL" id="LGKP01000027">
    <property type="protein sequence ID" value="KPL83702.1"/>
    <property type="molecule type" value="Genomic_DNA"/>
</dbReference>
<accession>A0A0P6XJJ6</accession>
<dbReference type="AlphaFoldDB" id="A0A0P6XJJ6"/>
<organism evidence="2 3">
    <name type="scientific">Herpetosiphon geysericola</name>
    <dbReference type="NCBI Taxonomy" id="70996"/>
    <lineage>
        <taxon>Bacteria</taxon>
        <taxon>Bacillati</taxon>
        <taxon>Chloroflexota</taxon>
        <taxon>Chloroflexia</taxon>
        <taxon>Herpetosiphonales</taxon>
        <taxon>Herpetosiphonaceae</taxon>
        <taxon>Herpetosiphon</taxon>
    </lineage>
</organism>
<sequence length="122" mass="13335">MTEQERPFTPEVVAAERAAFDRKNEQITATHERLEKIVAPVLNHIAEEAAEAAKDPAHQAFLAEQATHRDDQPNHTAGKDLPSLVPPHLAGTASPQPINRHELNDDNAPQVKPQGSSLRSDS</sequence>
<dbReference type="OrthoDB" id="9830203at2"/>
<reference evidence="2 3" key="1">
    <citation type="submission" date="2015-07" db="EMBL/GenBank/DDBJ databases">
        <title>Whole genome sequence of Herpetosiphon geysericola DSM 7119.</title>
        <authorList>
            <person name="Hemp J."/>
            <person name="Ward L.M."/>
            <person name="Pace L.A."/>
            <person name="Fischer W.W."/>
        </authorList>
    </citation>
    <scope>NUCLEOTIDE SEQUENCE [LARGE SCALE GENOMIC DNA]</scope>
    <source>
        <strain evidence="2 3">DSM 7119</strain>
    </source>
</reference>
<feature type="region of interest" description="Disordered" evidence="1">
    <location>
        <begin position="50"/>
        <end position="122"/>
    </location>
</feature>
<keyword evidence="3" id="KW-1185">Reference proteome</keyword>
<name>A0A0P6XJJ6_9CHLR</name>